<evidence type="ECO:0000256" key="3">
    <source>
        <dbReference type="ARBA" id="ARBA00048488"/>
    </source>
</evidence>
<dbReference type="EC" id="1.8.4.12" evidence="1"/>
<name>A0A423PPD9_9GAMM</name>
<evidence type="ECO:0000256" key="4">
    <source>
        <dbReference type="SAM" id="MobiDB-lite"/>
    </source>
</evidence>
<dbReference type="PANTHER" id="PTHR10173">
    <property type="entry name" value="METHIONINE SULFOXIDE REDUCTASE"/>
    <property type="match status" value="1"/>
</dbReference>
<dbReference type="GO" id="GO:0006979">
    <property type="term" value="P:response to oxidative stress"/>
    <property type="evidence" value="ECO:0007669"/>
    <property type="project" value="InterPro"/>
</dbReference>
<accession>A0A423PPD9</accession>
<feature type="domain" description="MsrB" evidence="5">
    <location>
        <begin position="50"/>
        <end position="171"/>
    </location>
</feature>
<dbReference type="Proteomes" id="UP000285123">
    <property type="component" value="Unassembled WGS sequence"/>
</dbReference>
<feature type="region of interest" description="Disordered" evidence="4">
    <location>
        <begin position="31"/>
        <end position="53"/>
    </location>
</feature>
<dbReference type="Pfam" id="PF01641">
    <property type="entry name" value="SelR"/>
    <property type="match status" value="1"/>
</dbReference>
<dbReference type="NCBIfam" id="TIGR00357">
    <property type="entry name" value="peptide-methionine (R)-S-oxide reductase MsrB"/>
    <property type="match status" value="1"/>
</dbReference>
<sequence>MSDMKRRTLLGAFLGVVAAYPLSRLALADSESGASDQGANPEVGTVEKSEAEWREQLSPEAYDVLRNEGTEAPGSSELNEVTAEGRFVCAGCGLALFDSEWKFDSGTGWPSFYRYIDGHLGFKTDYKLLMPRKEYHCARCGGHQGHVFNDGPQPTGKRYCNNGVALRFEPAEDTAG</sequence>
<dbReference type="GO" id="GO:0033743">
    <property type="term" value="F:peptide-methionine (R)-S-oxide reductase activity"/>
    <property type="evidence" value="ECO:0007669"/>
    <property type="project" value="UniProtKB-EC"/>
</dbReference>
<keyword evidence="2" id="KW-0560">Oxidoreductase</keyword>
<proteinExistence type="predicted"/>
<evidence type="ECO:0000259" key="5">
    <source>
        <dbReference type="PROSITE" id="PS51790"/>
    </source>
</evidence>
<evidence type="ECO:0000256" key="2">
    <source>
        <dbReference type="ARBA" id="ARBA00023002"/>
    </source>
</evidence>
<evidence type="ECO:0000313" key="7">
    <source>
        <dbReference type="Proteomes" id="UP000285123"/>
    </source>
</evidence>
<dbReference type="GO" id="GO:0005737">
    <property type="term" value="C:cytoplasm"/>
    <property type="evidence" value="ECO:0007669"/>
    <property type="project" value="TreeGrafter"/>
</dbReference>
<evidence type="ECO:0000256" key="1">
    <source>
        <dbReference type="ARBA" id="ARBA00012499"/>
    </source>
</evidence>
<comment type="catalytic activity">
    <reaction evidence="3">
        <text>L-methionyl-[protein] + [thioredoxin]-disulfide + H2O = L-methionyl-(R)-S-oxide-[protein] + [thioredoxin]-dithiol</text>
        <dbReference type="Rhea" id="RHEA:24164"/>
        <dbReference type="Rhea" id="RHEA-COMP:10698"/>
        <dbReference type="Rhea" id="RHEA-COMP:10700"/>
        <dbReference type="Rhea" id="RHEA-COMP:12313"/>
        <dbReference type="Rhea" id="RHEA-COMP:12314"/>
        <dbReference type="ChEBI" id="CHEBI:15377"/>
        <dbReference type="ChEBI" id="CHEBI:16044"/>
        <dbReference type="ChEBI" id="CHEBI:29950"/>
        <dbReference type="ChEBI" id="CHEBI:45764"/>
        <dbReference type="ChEBI" id="CHEBI:50058"/>
        <dbReference type="EC" id="1.8.4.12"/>
    </reaction>
</comment>
<organism evidence="6 7">
    <name type="scientific">Salinisphaera orenii YIM 95161</name>
    <dbReference type="NCBI Taxonomy" id="1051139"/>
    <lineage>
        <taxon>Bacteria</taxon>
        <taxon>Pseudomonadati</taxon>
        <taxon>Pseudomonadota</taxon>
        <taxon>Gammaproteobacteria</taxon>
        <taxon>Salinisphaerales</taxon>
        <taxon>Salinisphaeraceae</taxon>
        <taxon>Salinisphaera</taxon>
    </lineage>
</organism>
<dbReference type="AlphaFoldDB" id="A0A423PPD9"/>
<dbReference type="GO" id="GO:0030091">
    <property type="term" value="P:protein repair"/>
    <property type="evidence" value="ECO:0007669"/>
    <property type="project" value="InterPro"/>
</dbReference>
<dbReference type="PROSITE" id="PS51790">
    <property type="entry name" value="MSRB"/>
    <property type="match status" value="1"/>
</dbReference>
<evidence type="ECO:0000313" key="6">
    <source>
        <dbReference type="EMBL" id="ROO27465.1"/>
    </source>
</evidence>
<protein>
    <recommendedName>
        <fullName evidence="1">peptide-methionine (R)-S-oxide reductase</fullName>
        <ecNumber evidence="1">1.8.4.12</ecNumber>
    </recommendedName>
</protein>
<dbReference type="InterPro" id="IPR002579">
    <property type="entry name" value="Met_Sox_Rdtase_MsrB_dom"/>
</dbReference>
<dbReference type="PANTHER" id="PTHR10173:SF57">
    <property type="entry name" value="PEPTIDE-METHIONINE (R)-S-OXIDE REDUCTASE"/>
    <property type="match status" value="1"/>
</dbReference>
<dbReference type="InterPro" id="IPR028427">
    <property type="entry name" value="Met_Sox_Rdtase_MsrB"/>
</dbReference>
<dbReference type="EMBL" id="AYKF01000092">
    <property type="protein sequence ID" value="ROO27465.1"/>
    <property type="molecule type" value="Genomic_DNA"/>
</dbReference>
<dbReference type="Gene3D" id="2.170.150.20">
    <property type="entry name" value="Peptide methionine sulfoxide reductase"/>
    <property type="match status" value="1"/>
</dbReference>
<dbReference type="InterPro" id="IPR011057">
    <property type="entry name" value="Mss4-like_sf"/>
</dbReference>
<reference evidence="6 7" key="1">
    <citation type="submission" date="2013-10" db="EMBL/GenBank/DDBJ databases">
        <title>Salinisphaera halophila YIM 95161 Genome Sequencing.</title>
        <authorList>
            <person name="Lai Q."/>
            <person name="Li C."/>
            <person name="Shao Z."/>
        </authorList>
    </citation>
    <scope>NUCLEOTIDE SEQUENCE [LARGE SCALE GENOMIC DNA]</scope>
    <source>
        <strain evidence="6 7">YIM 95161</strain>
    </source>
</reference>
<dbReference type="SUPFAM" id="SSF51316">
    <property type="entry name" value="Mss4-like"/>
    <property type="match status" value="1"/>
</dbReference>
<comment type="caution">
    <text evidence="6">The sequence shown here is derived from an EMBL/GenBank/DDBJ whole genome shotgun (WGS) entry which is preliminary data.</text>
</comment>
<gene>
    <name evidence="6" type="ORF">SAHL_11390</name>
</gene>